<evidence type="ECO:0000313" key="4">
    <source>
        <dbReference type="Proteomes" id="UP000033491"/>
    </source>
</evidence>
<evidence type="ECO:0000259" key="2">
    <source>
        <dbReference type="SMART" id="SM00852"/>
    </source>
</evidence>
<dbReference type="PIRSF" id="PIRSF006728">
    <property type="entry name" value="CinA"/>
    <property type="match status" value="1"/>
</dbReference>
<protein>
    <recommendedName>
        <fullName evidence="1">Putative competence-damage inducible protein</fullName>
    </recommendedName>
</protein>
<dbReference type="STRING" id="216463.VC81_12035"/>
<dbReference type="Gene3D" id="3.40.980.10">
    <property type="entry name" value="MoaB/Mog-like domain"/>
    <property type="match status" value="1"/>
</dbReference>
<dbReference type="Gene3D" id="3.30.70.2860">
    <property type="match status" value="1"/>
</dbReference>
<dbReference type="Gene3D" id="3.90.950.20">
    <property type="entry name" value="CinA-like"/>
    <property type="match status" value="1"/>
</dbReference>
<dbReference type="InterPro" id="IPR008136">
    <property type="entry name" value="CinA_C"/>
</dbReference>
<evidence type="ECO:0000256" key="1">
    <source>
        <dbReference type="HAMAP-Rule" id="MF_00226"/>
    </source>
</evidence>
<dbReference type="Pfam" id="PF00994">
    <property type="entry name" value="MoCF_biosynth"/>
    <property type="match status" value="1"/>
</dbReference>
<dbReference type="PANTHER" id="PTHR13939">
    <property type="entry name" value="NICOTINAMIDE-NUCLEOTIDE AMIDOHYDROLASE PNCC"/>
    <property type="match status" value="1"/>
</dbReference>
<sequence length="417" mass="44763">MQAEVIAVGTEILLGQVADTNSAYIARRLADAGIEVYYHSLVGDNATRLAALVNQARSRSDLVVISGGLGPTKDDLTKQTVAHLLGVKLVEDSAAMAKITAFFATTGRQMTPNNRLQALYLAGSHPLKNETGMAVGSFYRAPSGADVVLLPGPPSEMRPMMAHQAMPLIRAAYQRDEYLTSRVLRFFGIGESQLVTQLSDLIDHQTNPTIAPYAKRYEVTLRLTAKTTTAAAATQLLNQLEATIRERVGAYLYGYGDENSLASVVVHELIDRQLTITGAESLTAGEFQSTIGSVPGVSAVFPGGFVTYANRAKHTLLGIPQEIIDHDGVVSEATAQQMAERSRQLLDTDLALSFTGVAGPDSLEGHPAGTVWLGLAQRGQAPQAKLLHLTGNRADIRMRSVMAGLDWVRRTLDAGQK</sequence>
<dbReference type="NCBIfam" id="NF001813">
    <property type="entry name" value="PRK00549.1"/>
    <property type="match status" value="1"/>
</dbReference>
<dbReference type="CDD" id="cd00885">
    <property type="entry name" value="cinA"/>
    <property type="match status" value="1"/>
</dbReference>
<dbReference type="Pfam" id="PF18146">
    <property type="entry name" value="CinA_KH"/>
    <property type="match status" value="1"/>
</dbReference>
<dbReference type="PATRIC" id="fig|216463.3.peg.1662"/>
<dbReference type="NCBIfam" id="TIGR00199">
    <property type="entry name" value="PncC_domain"/>
    <property type="match status" value="1"/>
</dbReference>
<dbReference type="Proteomes" id="UP000033491">
    <property type="component" value="Unassembled WGS sequence"/>
</dbReference>
<accession>A0A0F3RPM4</accession>
<dbReference type="InterPro" id="IPR001453">
    <property type="entry name" value="MoaB/Mog_dom"/>
</dbReference>
<evidence type="ECO:0000313" key="3">
    <source>
        <dbReference type="EMBL" id="KJW11941.1"/>
    </source>
</evidence>
<dbReference type="AlphaFoldDB" id="A0A0F3RPM4"/>
<feature type="domain" description="MoaB/Mog" evidence="2">
    <location>
        <begin position="4"/>
        <end position="172"/>
    </location>
</feature>
<dbReference type="EMBL" id="JZCR01000024">
    <property type="protein sequence ID" value="KJW11941.1"/>
    <property type="molecule type" value="Genomic_DNA"/>
</dbReference>
<dbReference type="InterPro" id="IPR036425">
    <property type="entry name" value="MoaB/Mog-like_dom_sf"/>
</dbReference>
<dbReference type="InterPro" id="IPR050101">
    <property type="entry name" value="CinA"/>
</dbReference>
<dbReference type="RefSeq" id="WP_045808296.1">
    <property type="nucleotide sequence ID" value="NZ_JZCR01000024.1"/>
</dbReference>
<proteinExistence type="inferred from homology"/>
<dbReference type="InterPro" id="IPR036653">
    <property type="entry name" value="CinA-like_C"/>
</dbReference>
<dbReference type="PANTHER" id="PTHR13939:SF0">
    <property type="entry name" value="NMN AMIDOHYDROLASE-LIKE PROTEIN YFAY"/>
    <property type="match status" value="1"/>
</dbReference>
<dbReference type="NCBIfam" id="TIGR00200">
    <property type="entry name" value="cinA_nterm"/>
    <property type="match status" value="1"/>
</dbReference>
<name>A0A0F3RPM4_9LACO</name>
<dbReference type="HAMAP" id="MF_00226_B">
    <property type="entry name" value="CinA_B"/>
    <property type="match status" value="1"/>
</dbReference>
<dbReference type="SMART" id="SM00852">
    <property type="entry name" value="MoCF_biosynth"/>
    <property type="match status" value="1"/>
</dbReference>
<dbReference type="InterPro" id="IPR008135">
    <property type="entry name" value="Competence-induced_CinA"/>
</dbReference>
<dbReference type="InterPro" id="IPR041424">
    <property type="entry name" value="CinA_KH"/>
</dbReference>
<comment type="caution">
    <text evidence="3">The sequence shown here is derived from an EMBL/GenBank/DDBJ whole genome shotgun (WGS) entry which is preliminary data.</text>
</comment>
<reference evidence="3 4" key="1">
    <citation type="submission" date="2015-03" db="EMBL/GenBank/DDBJ databases">
        <authorList>
            <person name="Zheng J."/>
            <person name="Ganezle M."/>
        </authorList>
    </citation>
    <scope>NUCLEOTIDE SEQUENCE [LARGE SCALE GENOMIC DNA]</scope>
    <source>
        <strain evidence="3 4">LP38</strain>
    </source>
</reference>
<dbReference type="OrthoDB" id="9801454at2"/>
<dbReference type="SUPFAM" id="SSF142433">
    <property type="entry name" value="CinA-like"/>
    <property type="match status" value="1"/>
</dbReference>
<dbReference type="Pfam" id="PF02464">
    <property type="entry name" value="CinA"/>
    <property type="match status" value="1"/>
</dbReference>
<gene>
    <name evidence="1" type="primary">cinA</name>
    <name evidence="3" type="ORF">VC81_12035</name>
</gene>
<dbReference type="NCBIfam" id="TIGR00177">
    <property type="entry name" value="molyb_syn"/>
    <property type="match status" value="1"/>
</dbReference>
<comment type="similarity">
    <text evidence="1">Belongs to the CinA family.</text>
</comment>
<organism evidence="3 4">
    <name type="scientific">Levilactobacillus spicheri</name>
    <dbReference type="NCBI Taxonomy" id="216463"/>
    <lineage>
        <taxon>Bacteria</taxon>
        <taxon>Bacillati</taxon>
        <taxon>Bacillota</taxon>
        <taxon>Bacilli</taxon>
        <taxon>Lactobacillales</taxon>
        <taxon>Lactobacillaceae</taxon>
        <taxon>Levilactobacillus</taxon>
    </lineage>
</organism>
<dbReference type="SUPFAM" id="SSF53218">
    <property type="entry name" value="Molybdenum cofactor biosynthesis proteins"/>
    <property type="match status" value="1"/>
</dbReference>